<name>A0A6J6SCU4_9ZZZZ</name>
<sequence length="204" mass="21040">MSKFPKKAFTGALATAAAVVTLAAPAFAAHTVTPQTGLTANQGVDVTVTLPGQASFWIGQCNNDQGADFDSTIDCDLIGAYNRNLDGSGNRTLTGPTAPYNAFVVRKVQLDPDADWACDATGTASGATVVDGSGRRLYSTCRIRVWTGDKTGADNQSFQNIAFAADSSPVVPEAPFAALLPVGAVAVLAGGYLIVRGRKPAMNV</sequence>
<dbReference type="EMBL" id="CAFBMH010000043">
    <property type="protein sequence ID" value="CAB4909035.1"/>
    <property type="molecule type" value="Genomic_DNA"/>
</dbReference>
<keyword evidence="1" id="KW-1133">Transmembrane helix</keyword>
<proteinExistence type="predicted"/>
<dbReference type="Gene3D" id="2.60.40.230">
    <property type="entry name" value="Neocarzinostatin-like"/>
    <property type="match status" value="1"/>
</dbReference>
<evidence type="ECO:0000313" key="2">
    <source>
        <dbReference type="EMBL" id="CAB4732686.1"/>
    </source>
</evidence>
<evidence type="ECO:0000256" key="1">
    <source>
        <dbReference type="SAM" id="Phobius"/>
    </source>
</evidence>
<dbReference type="EMBL" id="CAEZYR010000014">
    <property type="protein sequence ID" value="CAB4732686.1"/>
    <property type="molecule type" value="Genomic_DNA"/>
</dbReference>
<feature type="transmembrane region" description="Helical" evidence="1">
    <location>
        <begin position="176"/>
        <end position="195"/>
    </location>
</feature>
<protein>
    <submittedName>
        <fullName evidence="2">Unannotated protein</fullName>
    </submittedName>
</protein>
<organism evidence="2">
    <name type="scientific">freshwater metagenome</name>
    <dbReference type="NCBI Taxonomy" id="449393"/>
    <lineage>
        <taxon>unclassified sequences</taxon>
        <taxon>metagenomes</taxon>
        <taxon>ecological metagenomes</taxon>
    </lineage>
</organism>
<gene>
    <name evidence="2" type="ORF">UFOPK2754_00592</name>
    <name evidence="3" type="ORF">UFOPK3543_01362</name>
</gene>
<dbReference type="AlphaFoldDB" id="A0A6J6SCU4"/>
<keyword evidence="1" id="KW-0472">Membrane</keyword>
<evidence type="ECO:0000313" key="3">
    <source>
        <dbReference type="EMBL" id="CAB4909035.1"/>
    </source>
</evidence>
<dbReference type="InterPro" id="IPR027273">
    <property type="entry name" value="Neocarzinostatin-like"/>
</dbReference>
<accession>A0A6J6SCU4</accession>
<keyword evidence="1" id="KW-0812">Transmembrane</keyword>
<reference evidence="2" key="1">
    <citation type="submission" date="2020-05" db="EMBL/GenBank/DDBJ databases">
        <authorList>
            <person name="Chiriac C."/>
            <person name="Salcher M."/>
            <person name="Ghai R."/>
            <person name="Kavagutti S V."/>
        </authorList>
    </citation>
    <scope>NUCLEOTIDE SEQUENCE</scope>
</reference>
<dbReference type="SUPFAM" id="SSF49319">
    <property type="entry name" value="Actinoxanthin-like"/>
    <property type="match status" value="1"/>
</dbReference>